<protein>
    <submittedName>
        <fullName evidence="1">Uncharacterized protein</fullName>
    </submittedName>
</protein>
<dbReference type="AlphaFoldDB" id="X1MEL6"/>
<proteinExistence type="predicted"/>
<sequence length="380" mass="42891">ALERLLRSRPQVLEEGQLLPLLSLPCSEVNTILDSLDALLPQILDGSETARIYNRTYALLHTYQQLRCAVGVSDPEHTRYERYVKLTDSNMRGFQAVLGDYWKTVLLWARVEKEAAQSGRSEEYQTAKAAAYAEIQEIIAKIQDAPWEGPLGRDAYGKIVPYAGIGIGYELYGDWIRTLASEAYNEIKDLFTGVGKIAAEVYIVTEEYAVALLKKYSEMWDNPTYGVALQPGFLEYSVLDPNWGIFEAAVRSKIGSTYLGGIEQFEKDVEAKYVEAVLAVRNKVDELRLTKADEFPIRIKEIEEIVEALPYTAYTGRDASNLLIELRLLQSQVPWDSAMQGRYSAIYQALVNFIKPRGGIPKVAYPTETNAYYVDEETTF</sequence>
<comment type="caution">
    <text evidence="1">The sequence shown here is derived from an EMBL/GenBank/DDBJ whole genome shotgun (WGS) entry which is preliminary data.</text>
</comment>
<evidence type="ECO:0000313" key="1">
    <source>
        <dbReference type="EMBL" id="GAI13130.1"/>
    </source>
</evidence>
<name>X1MEL6_9ZZZZ</name>
<feature type="non-terminal residue" evidence="1">
    <location>
        <position position="380"/>
    </location>
</feature>
<organism evidence="1">
    <name type="scientific">marine sediment metagenome</name>
    <dbReference type="NCBI Taxonomy" id="412755"/>
    <lineage>
        <taxon>unclassified sequences</taxon>
        <taxon>metagenomes</taxon>
        <taxon>ecological metagenomes</taxon>
    </lineage>
</organism>
<dbReference type="EMBL" id="BARV01007817">
    <property type="protein sequence ID" value="GAI13130.1"/>
    <property type="molecule type" value="Genomic_DNA"/>
</dbReference>
<accession>X1MEL6</accession>
<gene>
    <name evidence="1" type="ORF">S06H3_15855</name>
</gene>
<feature type="non-terminal residue" evidence="1">
    <location>
        <position position="1"/>
    </location>
</feature>
<reference evidence="1" key="1">
    <citation type="journal article" date="2014" name="Front. Microbiol.">
        <title>High frequency of phylogenetically diverse reductive dehalogenase-homologous genes in deep subseafloor sedimentary metagenomes.</title>
        <authorList>
            <person name="Kawai M."/>
            <person name="Futagami T."/>
            <person name="Toyoda A."/>
            <person name="Takaki Y."/>
            <person name="Nishi S."/>
            <person name="Hori S."/>
            <person name="Arai W."/>
            <person name="Tsubouchi T."/>
            <person name="Morono Y."/>
            <person name="Uchiyama I."/>
            <person name="Ito T."/>
            <person name="Fujiyama A."/>
            <person name="Inagaki F."/>
            <person name="Takami H."/>
        </authorList>
    </citation>
    <scope>NUCLEOTIDE SEQUENCE</scope>
    <source>
        <strain evidence="1">Expedition CK06-06</strain>
    </source>
</reference>